<dbReference type="Proteomes" id="UP000632774">
    <property type="component" value="Unassembled WGS sequence"/>
</dbReference>
<dbReference type="RefSeq" id="WP_194107740.1">
    <property type="nucleotide sequence ID" value="NZ_JADFFM010000002.1"/>
</dbReference>
<organism evidence="2 3">
    <name type="scientific">Mucilaginibacter boryungensis</name>
    <dbReference type="NCBI Taxonomy" id="768480"/>
    <lineage>
        <taxon>Bacteria</taxon>
        <taxon>Pseudomonadati</taxon>
        <taxon>Bacteroidota</taxon>
        <taxon>Sphingobacteriia</taxon>
        <taxon>Sphingobacteriales</taxon>
        <taxon>Sphingobacteriaceae</taxon>
        <taxon>Mucilaginibacter</taxon>
    </lineage>
</organism>
<dbReference type="PANTHER" id="PTHR38011:SF11">
    <property type="entry name" value="2,5-DIAMINO-6-RIBOSYLAMINO-4(3H)-PYRIMIDINONE 5'-PHOSPHATE REDUCTASE"/>
    <property type="match status" value="1"/>
</dbReference>
<sequence length="175" mass="19474">MKKIILNVAVTLDGYLEGPNGEYDWCFADQDYGMTEFFGSIDTIFLGRKSYELILKTGDINAFPQTKYVFSDTLDPALHHAVTVVKKDAFKATVTHIKNETGGHIWLFGGSDLIASFMQEMMVDEFLLSIHPILLGGGKLLFSEMANRVGLIHTDTQTYSSGLVQVRYALKPVSN</sequence>
<keyword evidence="3" id="KW-1185">Reference proteome</keyword>
<dbReference type="InterPro" id="IPR024072">
    <property type="entry name" value="DHFR-like_dom_sf"/>
</dbReference>
<dbReference type="InterPro" id="IPR050765">
    <property type="entry name" value="Riboflavin_Biosynth_HTPR"/>
</dbReference>
<dbReference type="InterPro" id="IPR002734">
    <property type="entry name" value="RibDG_C"/>
</dbReference>
<dbReference type="Pfam" id="PF01872">
    <property type="entry name" value="RibD_C"/>
    <property type="match status" value="1"/>
</dbReference>
<proteinExistence type="predicted"/>
<dbReference type="PANTHER" id="PTHR38011">
    <property type="entry name" value="DIHYDROFOLATE REDUCTASE FAMILY PROTEIN (AFU_ORTHOLOGUE AFUA_8G06820)"/>
    <property type="match status" value="1"/>
</dbReference>
<protein>
    <submittedName>
        <fullName evidence="2">Dihydrofolate reductase</fullName>
    </submittedName>
</protein>
<dbReference type="EMBL" id="JADFFM010000002">
    <property type="protein sequence ID" value="MBE9668330.1"/>
    <property type="molecule type" value="Genomic_DNA"/>
</dbReference>
<evidence type="ECO:0000313" key="2">
    <source>
        <dbReference type="EMBL" id="MBE9668330.1"/>
    </source>
</evidence>
<gene>
    <name evidence="2" type="ORF">IRJ18_18315</name>
</gene>
<evidence type="ECO:0000313" key="3">
    <source>
        <dbReference type="Proteomes" id="UP000632774"/>
    </source>
</evidence>
<comment type="caution">
    <text evidence="2">The sequence shown here is derived from an EMBL/GenBank/DDBJ whole genome shotgun (WGS) entry which is preliminary data.</text>
</comment>
<feature type="domain" description="Bacterial bifunctional deaminase-reductase C-terminal" evidence="1">
    <location>
        <begin position="3"/>
        <end position="164"/>
    </location>
</feature>
<reference evidence="2 3" key="1">
    <citation type="submission" date="2020-10" db="EMBL/GenBank/DDBJ databases">
        <title>Mucilaginibacter mali sp. nov., isolated from rhizosphere soil of apple orchard.</title>
        <authorList>
            <person name="Lee J.-S."/>
            <person name="Kim H.S."/>
            <person name="Kim J.-S."/>
        </authorList>
    </citation>
    <scope>NUCLEOTIDE SEQUENCE [LARGE SCALE GENOMIC DNA]</scope>
    <source>
        <strain evidence="2 3">KCTC 23157</strain>
    </source>
</reference>
<dbReference type="SUPFAM" id="SSF53597">
    <property type="entry name" value="Dihydrofolate reductase-like"/>
    <property type="match status" value="1"/>
</dbReference>
<name>A0ABR9XM61_9SPHI</name>
<dbReference type="Gene3D" id="3.40.430.10">
    <property type="entry name" value="Dihydrofolate Reductase, subunit A"/>
    <property type="match status" value="1"/>
</dbReference>
<accession>A0ABR9XM61</accession>
<evidence type="ECO:0000259" key="1">
    <source>
        <dbReference type="Pfam" id="PF01872"/>
    </source>
</evidence>